<feature type="chain" id="PRO_5042120574" evidence="1">
    <location>
        <begin position="25"/>
        <end position="110"/>
    </location>
</feature>
<dbReference type="RefSeq" id="WP_130776007.1">
    <property type="nucleotide sequence ID" value="NZ_SIKX01000009.1"/>
</dbReference>
<evidence type="ECO:0000313" key="2">
    <source>
        <dbReference type="EMBL" id="TBF00958.1"/>
    </source>
</evidence>
<protein>
    <submittedName>
        <fullName evidence="2">Uncharacterized protein</fullName>
    </submittedName>
</protein>
<accession>A0AAE8TXX2</accession>
<evidence type="ECO:0000256" key="1">
    <source>
        <dbReference type="SAM" id="SignalP"/>
    </source>
</evidence>
<dbReference type="Proteomes" id="UP000291892">
    <property type="component" value="Unassembled WGS sequence"/>
</dbReference>
<dbReference type="AlphaFoldDB" id="A0AAE8TXX2"/>
<keyword evidence="1" id="KW-0732">Signal</keyword>
<reference evidence="2 3" key="1">
    <citation type="submission" date="2019-02" db="EMBL/GenBank/DDBJ databases">
        <title>The genomic architecture of introgression among sibling species of bacteria.</title>
        <authorList>
            <person name="Cavassim M.I.A."/>
            <person name="Moeskjaer S."/>
            <person name="Moslemi C."/>
            <person name="Fields B."/>
            <person name="Bachmann A."/>
            <person name="Vilhjalmsson B."/>
            <person name="Schierup M.H."/>
            <person name="Young J.P.W."/>
            <person name="Andersen S.U."/>
        </authorList>
    </citation>
    <scope>NUCLEOTIDE SEQUENCE [LARGE SCALE GENOMIC DNA]</scope>
    <source>
        <strain evidence="2 3">SM42</strain>
    </source>
</reference>
<feature type="signal peptide" evidence="1">
    <location>
        <begin position="1"/>
        <end position="24"/>
    </location>
</feature>
<organism evidence="2 3">
    <name type="scientific">Rhizobium ruizarguesonis</name>
    <dbReference type="NCBI Taxonomy" id="2081791"/>
    <lineage>
        <taxon>Bacteria</taxon>
        <taxon>Pseudomonadati</taxon>
        <taxon>Pseudomonadota</taxon>
        <taxon>Alphaproteobacteria</taxon>
        <taxon>Hyphomicrobiales</taxon>
        <taxon>Rhizobiaceae</taxon>
        <taxon>Rhizobium/Agrobacterium group</taxon>
        <taxon>Rhizobium</taxon>
    </lineage>
</organism>
<evidence type="ECO:0000313" key="3">
    <source>
        <dbReference type="Proteomes" id="UP000291892"/>
    </source>
</evidence>
<proteinExistence type="predicted"/>
<comment type="caution">
    <text evidence="2">The sequence shown here is derived from an EMBL/GenBank/DDBJ whole genome shotgun (WGS) entry which is preliminary data.</text>
</comment>
<name>A0AAE8TXX2_9HYPH</name>
<sequence length="110" mass="12417">MKATAITGAVILMSVQIGATTSQAQDSLDFKCREFRPSLEKRSVERPEPPFCGTSFAPFFDEFSFKSCRSEMEQYRQKVADFADCLVDENKRAVKEFNDAVASFNQRAGR</sequence>
<dbReference type="EMBL" id="SIKX01000009">
    <property type="protein sequence ID" value="TBF00958.1"/>
    <property type="molecule type" value="Genomic_DNA"/>
</dbReference>
<gene>
    <name evidence="2" type="ORF">ELG94_39485</name>
</gene>